<dbReference type="AlphaFoldDB" id="W7IUB6"/>
<evidence type="ECO:0008006" key="3">
    <source>
        <dbReference type="Google" id="ProtNLM"/>
    </source>
</evidence>
<dbReference type="STRING" id="909613.UO65_0132"/>
<proteinExistence type="predicted"/>
<dbReference type="RefSeq" id="WP_035277675.1">
    <property type="nucleotide sequence ID" value="NZ_AYXG01000004.1"/>
</dbReference>
<organism evidence="1 2">
    <name type="scientific">Actinokineospora spheciospongiae</name>
    <dbReference type="NCBI Taxonomy" id="909613"/>
    <lineage>
        <taxon>Bacteria</taxon>
        <taxon>Bacillati</taxon>
        <taxon>Actinomycetota</taxon>
        <taxon>Actinomycetes</taxon>
        <taxon>Pseudonocardiales</taxon>
        <taxon>Pseudonocardiaceae</taxon>
        <taxon>Actinokineospora</taxon>
    </lineage>
</organism>
<dbReference type="EMBL" id="AYXG01000004">
    <property type="protein sequence ID" value="EWC64525.1"/>
    <property type="molecule type" value="Genomic_DNA"/>
</dbReference>
<protein>
    <recommendedName>
        <fullName evidence="3">DUF3558 domain-containing protein</fullName>
    </recommendedName>
</protein>
<dbReference type="OrthoDB" id="3689942at2"/>
<keyword evidence="2" id="KW-1185">Reference proteome</keyword>
<name>W7IUB6_9PSEU</name>
<dbReference type="eggNOG" id="ENOG5031VCQ">
    <property type="taxonomic scope" value="Bacteria"/>
</dbReference>
<gene>
    <name evidence="1" type="ORF">UO65_0132</name>
</gene>
<dbReference type="Proteomes" id="UP000019277">
    <property type="component" value="Unassembled WGS sequence"/>
</dbReference>
<reference evidence="1 2" key="1">
    <citation type="journal article" date="2014" name="Genome Announc.">
        <title>Draft Genome Sequence of the Antitrypanosomally Active Sponge-Associated Bacterium Actinokineospora sp. Strain EG49.</title>
        <authorList>
            <person name="Harjes J."/>
            <person name="Ryu T."/>
            <person name="Abdelmohsen U.R."/>
            <person name="Moitinho-Silva L."/>
            <person name="Horn H."/>
            <person name="Ravasi T."/>
            <person name="Hentschel U."/>
        </authorList>
    </citation>
    <scope>NUCLEOTIDE SEQUENCE [LARGE SCALE GENOMIC DNA]</scope>
    <source>
        <strain evidence="1 2">EG49</strain>
    </source>
</reference>
<evidence type="ECO:0000313" key="2">
    <source>
        <dbReference type="Proteomes" id="UP000019277"/>
    </source>
</evidence>
<accession>W7IUB6</accession>
<comment type="caution">
    <text evidence="1">The sequence shown here is derived from an EMBL/GenBank/DDBJ whole genome shotgun (WGS) entry which is preliminary data.</text>
</comment>
<evidence type="ECO:0000313" key="1">
    <source>
        <dbReference type="EMBL" id="EWC64525.1"/>
    </source>
</evidence>
<sequence>MPEFWIVLWWRLLAFVAAVVLSLSGCTATVVGTPVAQGEANGEAEVVASTEDLSAEATTAAGQAGASVPPREGTEQVAALFSVIRQVDVCALHDPAAAAVVVGMQPDDLMPGDSLSSCVLQLVPGPRDLPAWRLKVTAGVELSDKTRRESTPETLDGVDFLHLPDLDGDGKACVYDRPMGERAALHLIVRQEGTEAQPKTACQVAKEYLTAVAKYWREPATWADAVSTPALPVATIDPCAGLDAATAVYGKPVRSRMEDPHRCTVYPQTAAHGDPIGGVVSVTVGVDTDPRATLTGTASADYTAVSIAGRPGVSNILNPGGGPSASGTCYVTVVADDKIEIRQDITNPDRPTSYPVIEARSADCQIATKAIEGLLSQLH</sequence>